<dbReference type="STRING" id="947013.SAMN04488109_4859"/>
<dbReference type="AlphaFoldDB" id="A0A1M5URS7"/>
<sequence>MLKLNLVLALMLFSAILQGASPQPIAAKTKVIKPVAWYEEQARAWEQEMANQKSSPASWMNYYMASRYALRPEELLSHIADDMRAAVPGSFELLCVQAWQETDRAKALQLLDKAYALRPDNVATYAALFLENEFYGREETRKAFSQKLFSSGQVSQSLLHYSYNVLMSVEKDAVLFTEADHITLPIMVLQDVLQVRPDVKVFSLDLLLEPAYRNRKFNTLGLQWSDGTIGALPPVEQKKRLCATLPGQNKTVKFYYTLTLGQENIAAIKNQLYVVGLASQLSTERLDNLAIIKENLENRFLLDYLTVNFDGEGESAAGKVLQTNYLVPMLLLHEHYQKTGDIKHAQYWEGLVVKLAAESGKEALVNNFLAGKTDETTPFVPYALNLKKIEEDFKFVKDNVYAADAEVTNADYNNFLGYLQDNKRTEIYEKAQFDLSQYQEPALSFMKSYIVRLTPSKKKKYFTNHPAINVSYQGALAYCDWLTEQYNNAPGRKYQKVKFRLPSVNEWQVAAASLRNAKSWVLDENMVEVKIFEPGHDISKKYETKTVSMADKDILYPWFRYYNMRNSPLNSRGCSLGNFRYPDQLKPCPGTKATTADGFWLMGPVKSYFPNDIGLYDVVGNVAEMTNEEGRACGGSWNHPPEESTIKSINLYQGPGDDIGFRVFMEVLTK</sequence>
<evidence type="ECO:0000313" key="4">
    <source>
        <dbReference type="Proteomes" id="UP000184212"/>
    </source>
</evidence>
<accession>A0A1M5URS7</accession>
<protein>
    <submittedName>
        <fullName evidence="3">Sulfatase-modifying factor enzyme 1</fullName>
    </submittedName>
</protein>
<evidence type="ECO:0000256" key="1">
    <source>
        <dbReference type="SAM" id="SignalP"/>
    </source>
</evidence>
<dbReference type="SUPFAM" id="SSF56436">
    <property type="entry name" value="C-type lectin-like"/>
    <property type="match status" value="1"/>
</dbReference>
<dbReference type="InterPro" id="IPR005532">
    <property type="entry name" value="SUMF_dom"/>
</dbReference>
<gene>
    <name evidence="3" type="ORF">SAMN04488109_4859</name>
</gene>
<feature type="signal peptide" evidence="1">
    <location>
        <begin position="1"/>
        <end position="19"/>
    </location>
</feature>
<dbReference type="PANTHER" id="PTHR23150">
    <property type="entry name" value="SULFATASE MODIFYING FACTOR 1, 2"/>
    <property type="match status" value="1"/>
</dbReference>
<dbReference type="InterPro" id="IPR051043">
    <property type="entry name" value="Sulfatase_Mod_Factor_Kinase"/>
</dbReference>
<dbReference type="RefSeq" id="WP_073139285.1">
    <property type="nucleotide sequence ID" value="NZ_FQWQ01000003.1"/>
</dbReference>
<dbReference type="InterPro" id="IPR042095">
    <property type="entry name" value="SUMF_sf"/>
</dbReference>
<feature type="chain" id="PRO_5011979750" evidence="1">
    <location>
        <begin position="20"/>
        <end position="670"/>
    </location>
</feature>
<organism evidence="3 4">
    <name type="scientific">Chryseolinea serpens</name>
    <dbReference type="NCBI Taxonomy" id="947013"/>
    <lineage>
        <taxon>Bacteria</taxon>
        <taxon>Pseudomonadati</taxon>
        <taxon>Bacteroidota</taxon>
        <taxon>Cytophagia</taxon>
        <taxon>Cytophagales</taxon>
        <taxon>Fulvivirgaceae</taxon>
        <taxon>Chryseolinea</taxon>
    </lineage>
</organism>
<dbReference type="InterPro" id="IPR016187">
    <property type="entry name" value="CTDL_fold"/>
</dbReference>
<dbReference type="PANTHER" id="PTHR23150:SF19">
    <property type="entry name" value="FORMYLGLYCINE-GENERATING ENZYME"/>
    <property type="match status" value="1"/>
</dbReference>
<evidence type="ECO:0000313" key="3">
    <source>
        <dbReference type="EMBL" id="SHH65528.1"/>
    </source>
</evidence>
<dbReference type="GO" id="GO:0120147">
    <property type="term" value="F:formylglycine-generating oxidase activity"/>
    <property type="evidence" value="ECO:0007669"/>
    <property type="project" value="TreeGrafter"/>
</dbReference>
<dbReference type="EMBL" id="FQWQ01000003">
    <property type="protein sequence ID" value="SHH65528.1"/>
    <property type="molecule type" value="Genomic_DNA"/>
</dbReference>
<dbReference type="Gene3D" id="3.90.1580.10">
    <property type="entry name" value="paralog of FGE (formylglycine-generating enzyme)"/>
    <property type="match status" value="1"/>
</dbReference>
<keyword evidence="4" id="KW-1185">Reference proteome</keyword>
<name>A0A1M5URS7_9BACT</name>
<feature type="domain" description="Sulfatase-modifying factor enzyme-like" evidence="2">
    <location>
        <begin position="404"/>
        <end position="530"/>
    </location>
</feature>
<proteinExistence type="predicted"/>
<keyword evidence="1" id="KW-0732">Signal</keyword>
<dbReference type="Pfam" id="PF03781">
    <property type="entry name" value="FGE-sulfatase"/>
    <property type="match status" value="1"/>
</dbReference>
<dbReference type="OrthoDB" id="9807602at2"/>
<reference evidence="3 4" key="1">
    <citation type="submission" date="2016-11" db="EMBL/GenBank/DDBJ databases">
        <authorList>
            <person name="Jaros S."/>
            <person name="Januszkiewicz K."/>
            <person name="Wedrychowicz H."/>
        </authorList>
    </citation>
    <scope>NUCLEOTIDE SEQUENCE [LARGE SCALE GENOMIC DNA]</scope>
    <source>
        <strain evidence="3 4">DSM 24574</strain>
    </source>
</reference>
<dbReference type="Proteomes" id="UP000184212">
    <property type="component" value="Unassembled WGS sequence"/>
</dbReference>
<evidence type="ECO:0000259" key="2">
    <source>
        <dbReference type="Pfam" id="PF03781"/>
    </source>
</evidence>